<dbReference type="Pfam" id="PF00072">
    <property type="entry name" value="Response_reg"/>
    <property type="match status" value="1"/>
</dbReference>
<dbReference type="InterPro" id="IPR011006">
    <property type="entry name" value="CheY-like_superfamily"/>
</dbReference>
<keyword evidence="13" id="KW-1185">Reference proteome</keyword>
<dbReference type="Gene3D" id="3.40.50.2300">
    <property type="match status" value="1"/>
</dbReference>
<protein>
    <submittedName>
        <fullName evidence="12">DNA-binding response regulator</fullName>
    </submittedName>
</protein>
<dbReference type="Pfam" id="PF17853">
    <property type="entry name" value="GGDEF_2"/>
    <property type="match status" value="1"/>
</dbReference>
<comment type="subcellular location">
    <subcellularLocation>
        <location evidence="1">Cytoplasm</location>
    </subcellularLocation>
</comment>
<dbReference type="SMART" id="SM00342">
    <property type="entry name" value="HTH_ARAC"/>
    <property type="match status" value="1"/>
</dbReference>
<sequence length="543" mass="62290">MYKLIIVDDEYSTRNGLKVCINWLEYGIEVIGEAENGMKGLALAQSCRPDIVLTDVKMPGMDGIEMVRRLREVMPEIKIVYISGYDDIAYLKSAIKMDAVDYILKPVNLDELTAVVEKIMDMSKREERANDLLQRMSTKLQQSIPLLKEKFLIQLIRDGNPDRAQIERRIDFLELRLSYDASYCALIIRIDNAITVFEAMSEQNTQLISFAIQNICQELVDQRTSGYAFENRRGEYVLIIALPETLGEDILLPFVEELTSSLHGFLKRLAEIHLTIGIGGSAAHLGQLTESYQTAAEAIERKLFLGRNQAVMYDAMAASKDVDYRRINELLAAIASVLKTGDAEQIEQLLEAIFRELILSRGISYKDCQRICLQVLLVASQFLSEFGLRTGLQNGEESEVWEQLLKLETLDEMSRHIKHYLFSICRQVETKSFKKDHDDVIGKIIRIIGERYAENLTISDIAQRVYLAKTYICLLFKQETGETINEYITRVRMEKAKELLKETDKKLADISQAIGYVEPSYFTKQFRKYTGMTPSDYRDIHRR</sequence>
<evidence type="ECO:0000313" key="13">
    <source>
        <dbReference type="Proteomes" id="UP000678895"/>
    </source>
</evidence>
<dbReference type="RefSeq" id="WP_301629701.1">
    <property type="nucleotide sequence ID" value="NZ_BORS01000015.1"/>
</dbReference>
<dbReference type="InterPro" id="IPR018062">
    <property type="entry name" value="HTH_AraC-typ_CS"/>
</dbReference>
<keyword evidence="5" id="KW-0805">Transcription regulation</keyword>
<dbReference type="AlphaFoldDB" id="A0A919Y4V0"/>
<gene>
    <name evidence="12" type="ORF">J41TS4_39040</name>
</gene>
<evidence type="ECO:0000256" key="1">
    <source>
        <dbReference type="ARBA" id="ARBA00004496"/>
    </source>
</evidence>
<evidence type="ECO:0000256" key="7">
    <source>
        <dbReference type="ARBA" id="ARBA00023163"/>
    </source>
</evidence>
<dbReference type="InterPro" id="IPR020449">
    <property type="entry name" value="Tscrpt_reg_AraC-type_HTH"/>
</dbReference>
<dbReference type="SUPFAM" id="SSF52172">
    <property type="entry name" value="CheY-like"/>
    <property type="match status" value="1"/>
</dbReference>
<dbReference type="InterPro" id="IPR009057">
    <property type="entry name" value="Homeodomain-like_sf"/>
</dbReference>
<keyword evidence="7" id="KW-0804">Transcription</keyword>
<dbReference type="PANTHER" id="PTHR42713:SF3">
    <property type="entry name" value="TRANSCRIPTIONAL REGULATORY PROTEIN HPTR"/>
    <property type="match status" value="1"/>
</dbReference>
<proteinExistence type="predicted"/>
<dbReference type="GO" id="GO:0043565">
    <property type="term" value="F:sequence-specific DNA binding"/>
    <property type="evidence" value="ECO:0007669"/>
    <property type="project" value="InterPro"/>
</dbReference>
<keyword evidence="3 8" id="KW-0597">Phosphoprotein</keyword>
<reference evidence="12" key="1">
    <citation type="submission" date="2021-03" db="EMBL/GenBank/DDBJ databases">
        <title>Antimicrobial resistance genes in bacteria isolated from Japanese honey, and their potential for conferring macrolide and lincosamide resistance in the American foulbrood pathogen Paenibacillus larvae.</title>
        <authorList>
            <person name="Okamoto M."/>
            <person name="Kumagai M."/>
            <person name="Kanamori H."/>
            <person name="Takamatsu D."/>
        </authorList>
    </citation>
    <scope>NUCLEOTIDE SEQUENCE</scope>
    <source>
        <strain evidence="12">J41TS4</strain>
    </source>
</reference>
<evidence type="ECO:0000256" key="6">
    <source>
        <dbReference type="ARBA" id="ARBA00023125"/>
    </source>
</evidence>
<dbReference type="InterPro" id="IPR000160">
    <property type="entry name" value="GGDEF_dom"/>
</dbReference>
<dbReference type="PROSITE" id="PS50110">
    <property type="entry name" value="RESPONSE_REGULATORY"/>
    <property type="match status" value="1"/>
</dbReference>
<accession>A0A919Y4V0</accession>
<dbReference type="PANTHER" id="PTHR42713">
    <property type="entry name" value="HISTIDINE KINASE-RELATED"/>
    <property type="match status" value="1"/>
</dbReference>
<dbReference type="GO" id="GO:0005737">
    <property type="term" value="C:cytoplasm"/>
    <property type="evidence" value="ECO:0007669"/>
    <property type="project" value="UniProtKB-SubCell"/>
</dbReference>
<dbReference type="InterPro" id="IPR041522">
    <property type="entry name" value="CdaR_GGDEF"/>
</dbReference>
<evidence type="ECO:0000256" key="2">
    <source>
        <dbReference type="ARBA" id="ARBA00022490"/>
    </source>
</evidence>
<feature type="domain" description="HTH araC/xylS-type" evidence="9">
    <location>
        <begin position="442"/>
        <end position="540"/>
    </location>
</feature>
<organism evidence="12 13">
    <name type="scientific">Paenibacillus apis</name>
    <dbReference type="NCBI Taxonomy" id="1792174"/>
    <lineage>
        <taxon>Bacteria</taxon>
        <taxon>Bacillati</taxon>
        <taxon>Bacillota</taxon>
        <taxon>Bacilli</taxon>
        <taxon>Bacillales</taxon>
        <taxon>Paenibacillaceae</taxon>
        <taxon>Paenibacillus</taxon>
    </lineage>
</organism>
<dbReference type="EMBL" id="BORS01000015">
    <property type="protein sequence ID" value="GIO44146.1"/>
    <property type="molecule type" value="Genomic_DNA"/>
</dbReference>
<dbReference type="Pfam" id="PF12833">
    <property type="entry name" value="HTH_18"/>
    <property type="match status" value="1"/>
</dbReference>
<keyword evidence="4" id="KW-0902">Two-component regulatory system</keyword>
<dbReference type="Gene3D" id="1.10.10.60">
    <property type="entry name" value="Homeodomain-like"/>
    <property type="match status" value="2"/>
</dbReference>
<dbReference type="PROSITE" id="PS50887">
    <property type="entry name" value="GGDEF"/>
    <property type="match status" value="1"/>
</dbReference>
<dbReference type="GO" id="GO:0000160">
    <property type="term" value="P:phosphorelay signal transduction system"/>
    <property type="evidence" value="ECO:0007669"/>
    <property type="project" value="UniProtKB-KW"/>
</dbReference>
<name>A0A919Y4V0_9BACL</name>
<dbReference type="SMART" id="SM00448">
    <property type="entry name" value="REC"/>
    <property type="match status" value="1"/>
</dbReference>
<dbReference type="InterPro" id="IPR018060">
    <property type="entry name" value="HTH_AraC"/>
</dbReference>
<dbReference type="SUPFAM" id="SSF46689">
    <property type="entry name" value="Homeodomain-like"/>
    <property type="match status" value="2"/>
</dbReference>
<dbReference type="GO" id="GO:0003700">
    <property type="term" value="F:DNA-binding transcription factor activity"/>
    <property type="evidence" value="ECO:0007669"/>
    <property type="project" value="InterPro"/>
</dbReference>
<dbReference type="PROSITE" id="PS00041">
    <property type="entry name" value="HTH_ARAC_FAMILY_1"/>
    <property type="match status" value="1"/>
</dbReference>
<evidence type="ECO:0000256" key="5">
    <source>
        <dbReference type="ARBA" id="ARBA00023015"/>
    </source>
</evidence>
<evidence type="ECO:0000313" key="12">
    <source>
        <dbReference type="EMBL" id="GIO44146.1"/>
    </source>
</evidence>
<feature type="domain" description="GGDEF" evidence="11">
    <location>
        <begin position="181"/>
        <end position="315"/>
    </location>
</feature>
<keyword evidence="6 12" id="KW-0238">DNA-binding</keyword>
<evidence type="ECO:0000256" key="8">
    <source>
        <dbReference type="PROSITE-ProRule" id="PRU00169"/>
    </source>
</evidence>
<evidence type="ECO:0000256" key="3">
    <source>
        <dbReference type="ARBA" id="ARBA00022553"/>
    </source>
</evidence>
<dbReference type="InterPro" id="IPR001789">
    <property type="entry name" value="Sig_transdc_resp-reg_receiver"/>
</dbReference>
<dbReference type="PROSITE" id="PS01124">
    <property type="entry name" value="HTH_ARAC_FAMILY_2"/>
    <property type="match status" value="1"/>
</dbReference>
<dbReference type="Proteomes" id="UP000678895">
    <property type="component" value="Unassembled WGS sequence"/>
</dbReference>
<feature type="modified residue" description="4-aspartylphosphate" evidence="8">
    <location>
        <position position="55"/>
    </location>
</feature>
<evidence type="ECO:0000259" key="10">
    <source>
        <dbReference type="PROSITE" id="PS50110"/>
    </source>
</evidence>
<dbReference type="PRINTS" id="PR00032">
    <property type="entry name" value="HTHARAC"/>
</dbReference>
<comment type="caution">
    <text evidence="12">The sequence shown here is derived from an EMBL/GenBank/DDBJ whole genome shotgun (WGS) entry which is preliminary data.</text>
</comment>
<feature type="domain" description="Response regulatory" evidence="10">
    <location>
        <begin position="3"/>
        <end position="120"/>
    </location>
</feature>
<keyword evidence="2" id="KW-0963">Cytoplasm</keyword>
<evidence type="ECO:0000259" key="11">
    <source>
        <dbReference type="PROSITE" id="PS50887"/>
    </source>
</evidence>
<dbReference type="CDD" id="cd17536">
    <property type="entry name" value="REC_YesN-like"/>
    <property type="match status" value="1"/>
</dbReference>
<dbReference type="InterPro" id="IPR051552">
    <property type="entry name" value="HptR"/>
</dbReference>
<evidence type="ECO:0000259" key="9">
    <source>
        <dbReference type="PROSITE" id="PS01124"/>
    </source>
</evidence>
<evidence type="ECO:0000256" key="4">
    <source>
        <dbReference type="ARBA" id="ARBA00023012"/>
    </source>
</evidence>